<dbReference type="InterPro" id="IPR012338">
    <property type="entry name" value="Beta-lactam/transpept-like"/>
</dbReference>
<feature type="chain" id="PRO_5038896836" evidence="1">
    <location>
        <begin position="23"/>
        <end position="378"/>
    </location>
</feature>
<evidence type="ECO:0000259" key="2">
    <source>
        <dbReference type="Pfam" id="PF00144"/>
    </source>
</evidence>
<reference evidence="3 4" key="1">
    <citation type="submission" date="2019-09" db="EMBL/GenBank/DDBJ databases">
        <title>Goodfellowia gen. nov., a new genus of the Pseudonocardineae related to Actinoalloteichus, containing Goodfellowia coeruleoviolacea gen. nov., comb. nov. gen. nov., comb. nov.</title>
        <authorList>
            <person name="Labeda D."/>
        </authorList>
    </citation>
    <scope>NUCLEOTIDE SEQUENCE [LARGE SCALE GENOMIC DNA]</scope>
    <source>
        <strain evidence="3 4">AN110305</strain>
    </source>
</reference>
<dbReference type="PANTHER" id="PTHR46825">
    <property type="entry name" value="D-ALANYL-D-ALANINE-CARBOXYPEPTIDASE/ENDOPEPTIDASE AMPH"/>
    <property type="match status" value="1"/>
</dbReference>
<keyword evidence="4" id="KW-1185">Reference proteome</keyword>
<feature type="domain" description="Beta-lactamase-related" evidence="2">
    <location>
        <begin position="47"/>
        <end position="359"/>
    </location>
</feature>
<dbReference type="RefSeq" id="WP_149850137.1">
    <property type="nucleotide sequence ID" value="NZ_VUOB01000023.1"/>
</dbReference>
<dbReference type="Pfam" id="PF00144">
    <property type="entry name" value="Beta-lactamase"/>
    <property type="match status" value="1"/>
</dbReference>
<accession>A0A5B2XG12</accession>
<dbReference type="InterPro" id="IPR001466">
    <property type="entry name" value="Beta-lactam-related"/>
</dbReference>
<evidence type="ECO:0000313" key="4">
    <source>
        <dbReference type="Proteomes" id="UP000323454"/>
    </source>
</evidence>
<dbReference type="OrthoDB" id="503788at2"/>
<dbReference type="InterPro" id="IPR050491">
    <property type="entry name" value="AmpC-like"/>
</dbReference>
<protein>
    <submittedName>
        <fullName evidence="3">Beta-lactamase family protein</fullName>
    </submittedName>
</protein>
<comment type="caution">
    <text evidence="3">The sequence shown here is derived from an EMBL/GenBank/DDBJ whole genome shotgun (WGS) entry which is preliminary data.</text>
</comment>
<dbReference type="Gene3D" id="3.40.710.10">
    <property type="entry name" value="DD-peptidase/beta-lactamase superfamily"/>
    <property type="match status" value="1"/>
</dbReference>
<keyword evidence="1" id="KW-0732">Signal</keyword>
<dbReference type="Proteomes" id="UP000323454">
    <property type="component" value="Unassembled WGS sequence"/>
</dbReference>
<evidence type="ECO:0000256" key="1">
    <source>
        <dbReference type="SAM" id="SignalP"/>
    </source>
</evidence>
<reference evidence="3 4" key="2">
    <citation type="submission" date="2019-09" db="EMBL/GenBank/DDBJ databases">
        <authorList>
            <person name="Jin C."/>
        </authorList>
    </citation>
    <scope>NUCLEOTIDE SEQUENCE [LARGE SCALE GENOMIC DNA]</scope>
    <source>
        <strain evidence="3 4">AN110305</strain>
    </source>
</reference>
<name>A0A5B2XG12_9PSEU</name>
<feature type="signal peptide" evidence="1">
    <location>
        <begin position="1"/>
        <end position="22"/>
    </location>
</feature>
<organism evidence="3 4">
    <name type="scientific">Solihabitans fulvus</name>
    <dbReference type="NCBI Taxonomy" id="1892852"/>
    <lineage>
        <taxon>Bacteria</taxon>
        <taxon>Bacillati</taxon>
        <taxon>Actinomycetota</taxon>
        <taxon>Actinomycetes</taxon>
        <taxon>Pseudonocardiales</taxon>
        <taxon>Pseudonocardiaceae</taxon>
        <taxon>Solihabitans</taxon>
    </lineage>
</organism>
<dbReference type="SUPFAM" id="SSF56601">
    <property type="entry name" value="beta-lactamase/transpeptidase-like"/>
    <property type="match status" value="1"/>
</dbReference>
<dbReference type="AlphaFoldDB" id="A0A5B2XG12"/>
<dbReference type="EMBL" id="VUOB01000023">
    <property type="protein sequence ID" value="KAA2261975.1"/>
    <property type="molecule type" value="Genomic_DNA"/>
</dbReference>
<proteinExistence type="predicted"/>
<evidence type="ECO:0000313" key="3">
    <source>
        <dbReference type="EMBL" id="KAA2261975.1"/>
    </source>
</evidence>
<sequence length="378" mass="39516">MLSCVAAIAITLGVGSAVPAVASPAGARPSTASAAPAADRADLRRALDAVVAGGATSAIARVRDEHGEWSAASGVGDRRTGRPADPNGRFRVGSVTKTFVSTVLLQLVGEHRLGLDDSIERWLPGLLPNGQGITVRQILGHTSGIYNFTDDAWTAEWVKNLFRHYEPRDLIAYAVSHPPLFPPGTGWSYSNTNYLVAGLLAERVTGHPLRQELQARLFGPLRLAHTSYPGDFPLILGPNNRGYEQLAPTGPAADVTELNPSPAGSAGAIVSDTEDLSRFYAALLDGHLLPPDQLAQMETMRDTGNAGIPRYGLGLASPNLRCGLRAFGHDGGIPGYSTVTLRSADGARQIVISISGPTSDAVYAAAAGLVDAAMCPSA</sequence>
<gene>
    <name evidence="3" type="ORF">F0L68_14860</name>
</gene>
<dbReference type="PANTHER" id="PTHR46825:SF7">
    <property type="entry name" value="D-ALANYL-D-ALANINE CARBOXYPEPTIDASE"/>
    <property type="match status" value="1"/>
</dbReference>